<gene>
    <name evidence="2" type="ORF">SKAU_G00198690</name>
</gene>
<evidence type="ECO:0000256" key="1">
    <source>
        <dbReference type="SAM" id="MobiDB-lite"/>
    </source>
</evidence>
<name>A0A9Q1FF20_SYNKA</name>
<organism evidence="2 3">
    <name type="scientific">Synaphobranchus kaupii</name>
    <name type="common">Kaup's arrowtooth eel</name>
    <dbReference type="NCBI Taxonomy" id="118154"/>
    <lineage>
        <taxon>Eukaryota</taxon>
        <taxon>Metazoa</taxon>
        <taxon>Chordata</taxon>
        <taxon>Craniata</taxon>
        <taxon>Vertebrata</taxon>
        <taxon>Euteleostomi</taxon>
        <taxon>Actinopterygii</taxon>
        <taxon>Neopterygii</taxon>
        <taxon>Teleostei</taxon>
        <taxon>Anguilliformes</taxon>
        <taxon>Synaphobranchidae</taxon>
        <taxon>Synaphobranchus</taxon>
    </lineage>
</organism>
<comment type="caution">
    <text evidence="2">The sequence shown here is derived from an EMBL/GenBank/DDBJ whole genome shotgun (WGS) entry which is preliminary data.</text>
</comment>
<feature type="region of interest" description="Disordered" evidence="1">
    <location>
        <begin position="54"/>
        <end position="90"/>
    </location>
</feature>
<keyword evidence="3" id="KW-1185">Reference proteome</keyword>
<evidence type="ECO:0000313" key="3">
    <source>
        <dbReference type="Proteomes" id="UP001152622"/>
    </source>
</evidence>
<proteinExistence type="predicted"/>
<protein>
    <submittedName>
        <fullName evidence="2">Uncharacterized protein</fullName>
    </submittedName>
</protein>
<dbReference type="AlphaFoldDB" id="A0A9Q1FF20"/>
<accession>A0A9Q1FF20</accession>
<dbReference type="EMBL" id="JAINUF010000006">
    <property type="protein sequence ID" value="KAJ8357075.1"/>
    <property type="molecule type" value="Genomic_DNA"/>
</dbReference>
<reference evidence="2" key="1">
    <citation type="journal article" date="2023" name="Science">
        <title>Genome structures resolve the early diversification of teleost fishes.</title>
        <authorList>
            <person name="Parey E."/>
            <person name="Louis A."/>
            <person name="Montfort J."/>
            <person name="Bouchez O."/>
            <person name="Roques C."/>
            <person name="Iampietro C."/>
            <person name="Lluch J."/>
            <person name="Castinel A."/>
            <person name="Donnadieu C."/>
            <person name="Desvignes T."/>
            <person name="Floi Bucao C."/>
            <person name="Jouanno E."/>
            <person name="Wen M."/>
            <person name="Mejri S."/>
            <person name="Dirks R."/>
            <person name="Jansen H."/>
            <person name="Henkel C."/>
            <person name="Chen W.J."/>
            <person name="Zahm M."/>
            <person name="Cabau C."/>
            <person name="Klopp C."/>
            <person name="Thompson A.W."/>
            <person name="Robinson-Rechavi M."/>
            <person name="Braasch I."/>
            <person name="Lecointre G."/>
            <person name="Bobe J."/>
            <person name="Postlethwait J.H."/>
            <person name="Berthelot C."/>
            <person name="Roest Crollius H."/>
            <person name="Guiguen Y."/>
        </authorList>
    </citation>
    <scope>NUCLEOTIDE SEQUENCE</scope>
    <source>
        <strain evidence="2">WJC10195</strain>
    </source>
</reference>
<sequence>MFVASPEKAVPGLENILSQNLRRSNVESRGPCVPSDCGHVVCAGCGSAPAIPASQPYDPSAPFPPSPSDSPFPQFSAASHSLMDGSKCQA</sequence>
<evidence type="ECO:0000313" key="2">
    <source>
        <dbReference type="EMBL" id="KAJ8357075.1"/>
    </source>
</evidence>
<dbReference type="Proteomes" id="UP001152622">
    <property type="component" value="Chromosome 6"/>
</dbReference>
<feature type="compositionally biased region" description="Pro residues" evidence="1">
    <location>
        <begin position="59"/>
        <end position="70"/>
    </location>
</feature>